<comment type="caution">
    <text evidence="2">The sequence shown here is derived from an EMBL/GenBank/DDBJ whole genome shotgun (WGS) entry which is preliminary data.</text>
</comment>
<evidence type="ECO:0008006" key="4">
    <source>
        <dbReference type="Google" id="ProtNLM"/>
    </source>
</evidence>
<dbReference type="EMBL" id="JBFBLL010000004">
    <property type="protein sequence ID" value="MEV8158135.1"/>
    <property type="molecule type" value="Genomic_DNA"/>
</dbReference>
<keyword evidence="3" id="KW-1185">Reference proteome</keyword>
<protein>
    <recommendedName>
        <fullName evidence="4">Major facilitator superfamily (MFS) profile domain-containing protein</fullName>
    </recommendedName>
</protein>
<gene>
    <name evidence="2" type="ORF">AB0O96_08010</name>
</gene>
<organism evidence="2 3">
    <name type="scientific">Kocuria salsicia</name>
    <dbReference type="NCBI Taxonomy" id="664639"/>
    <lineage>
        <taxon>Bacteria</taxon>
        <taxon>Bacillati</taxon>
        <taxon>Actinomycetota</taxon>
        <taxon>Actinomycetes</taxon>
        <taxon>Micrococcales</taxon>
        <taxon>Micrococcaceae</taxon>
        <taxon>Kocuria</taxon>
    </lineage>
</organism>
<dbReference type="RefSeq" id="WP_145009696.1">
    <property type="nucleotide sequence ID" value="NZ_BAAARF010000003.1"/>
</dbReference>
<reference evidence="2 3" key="1">
    <citation type="submission" date="2024-06" db="EMBL/GenBank/DDBJ databases">
        <title>The Natural Products Discovery Center: Release of the First 8490 Sequenced Strains for Exploring Actinobacteria Biosynthetic Diversity.</title>
        <authorList>
            <person name="Kalkreuter E."/>
            <person name="Kautsar S.A."/>
            <person name="Yang D."/>
            <person name="Bader C.D."/>
            <person name="Teijaro C.N."/>
            <person name="Fluegel L."/>
            <person name="Davis C.M."/>
            <person name="Simpson J.R."/>
            <person name="Lauterbach L."/>
            <person name="Steele A.D."/>
            <person name="Gui C."/>
            <person name="Meng S."/>
            <person name="Li G."/>
            <person name="Viehrig K."/>
            <person name="Ye F."/>
            <person name="Su P."/>
            <person name="Kiefer A.F."/>
            <person name="Nichols A."/>
            <person name="Cepeda A.J."/>
            <person name="Yan W."/>
            <person name="Fan B."/>
            <person name="Jiang Y."/>
            <person name="Adhikari A."/>
            <person name="Zheng C.-J."/>
            <person name="Schuster L."/>
            <person name="Cowan T.M."/>
            <person name="Smanski M.J."/>
            <person name="Chevrette M.G."/>
            <person name="De Carvalho L.P.S."/>
            <person name="Shen B."/>
        </authorList>
    </citation>
    <scope>NUCLEOTIDE SEQUENCE [LARGE SCALE GENOMIC DNA]</scope>
    <source>
        <strain evidence="2 3">NPDC079179</strain>
    </source>
</reference>
<name>A0ABV3KCM6_9MICC</name>
<evidence type="ECO:0000313" key="2">
    <source>
        <dbReference type="EMBL" id="MEV8158135.1"/>
    </source>
</evidence>
<evidence type="ECO:0000256" key="1">
    <source>
        <dbReference type="SAM" id="MobiDB-lite"/>
    </source>
</evidence>
<sequence length="73" mass="7568">MQQYGSCFRAQSHGGVFRSITSMVVAKVMDYGLSIARFCVGFVMLAGAGNGSTPAGRAKPARASSPVSQSVSH</sequence>
<evidence type="ECO:0000313" key="3">
    <source>
        <dbReference type="Proteomes" id="UP001553031"/>
    </source>
</evidence>
<accession>A0ABV3KCM6</accession>
<proteinExistence type="predicted"/>
<feature type="region of interest" description="Disordered" evidence="1">
    <location>
        <begin position="51"/>
        <end position="73"/>
    </location>
</feature>
<dbReference type="Proteomes" id="UP001553031">
    <property type="component" value="Unassembled WGS sequence"/>
</dbReference>